<dbReference type="PROSITE" id="PS00914">
    <property type="entry name" value="SYNTAXIN"/>
    <property type="match status" value="1"/>
</dbReference>
<dbReference type="SMART" id="SM00397">
    <property type="entry name" value="t_SNARE"/>
    <property type="match status" value="1"/>
</dbReference>
<dbReference type="PANTHER" id="PTHR19957:SF228">
    <property type="entry name" value="SYNTAXIN-31"/>
    <property type="match status" value="1"/>
</dbReference>
<evidence type="ECO:0000313" key="6">
    <source>
        <dbReference type="Proteomes" id="UP000288805"/>
    </source>
</evidence>
<feature type="region of interest" description="Disordered" evidence="3">
    <location>
        <begin position="238"/>
        <end position="258"/>
    </location>
</feature>
<dbReference type="SUPFAM" id="SSF47661">
    <property type="entry name" value="t-snare proteins"/>
    <property type="match status" value="1"/>
</dbReference>
<evidence type="ECO:0000313" key="5">
    <source>
        <dbReference type="EMBL" id="RVW81288.1"/>
    </source>
</evidence>
<dbReference type="PANTHER" id="PTHR19957">
    <property type="entry name" value="SYNTAXIN"/>
    <property type="match status" value="1"/>
</dbReference>
<protein>
    <submittedName>
        <fullName evidence="5">Syntaxin-31</fullName>
    </submittedName>
</protein>
<dbReference type="InterPro" id="IPR006012">
    <property type="entry name" value="Syntaxin/epimorphin_CS"/>
</dbReference>
<gene>
    <name evidence="5" type="primary">SYP31_0</name>
    <name evidence="5" type="ORF">CK203_038124</name>
</gene>
<dbReference type="CDD" id="cd15844">
    <property type="entry name" value="SNARE_syntaxin5"/>
    <property type="match status" value="1"/>
</dbReference>
<sequence length="420" mass="46224">MAAVGMGHHGPTMPIFHGLWPARRFFAWSRFLFVIDVYISPPPVTVTDYPLQFPMTSSGVSSYRDRTSEFRSLSERMKKIGGMAVANHAEDDPATSRSLASASSRSEFNKKASRIGLGIHEACLKISRLAKLAKKSSMFNDPIMEIQELTALIKDDITALNIAVSDLQTLQNLEIADGNYSDDRVVHSNTVCDDLKNKLMGATKQLQDVLTTRTENIKAHENRKQIFSTNVSRENPFQQHAKTVTEPPPWSSLSKTSGNLQPSVVGKWSSSWQPTEMCSDAMVTACIKPCQARRRLAVDNTPSNHMEVSMLQQVVPRQENYTQSRALALQNVESTISELSGIFTHLATMVAQQGELAIRIDDNMDESLANVEELTLAFLHGASHLSLPSTTCLSGIGFSIMGSNYGAPYPGGKHLALIQI</sequence>
<feature type="domain" description="T-SNARE coiled-coil homology" evidence="4">
    <location>
        <begin position="319"/>
        <end position="372"/>
    </location>
</feature>
<dbReference type="PROSITE" id="PS50192">
    <property type="entry name" value="T_SNARE"/>
    <property type="match status" value="1"/>
</dbReference>
<dbReference type="GO" id="GO:0016020">
    <property type="term" value="C:membrane"/>
    <property type="evidence" value="ECO:0007669"/>
    <property type="project" value="InterPro"/>
</dbReference>
<dbReference type="InterPro" id="IPR045242">
    <property type="entry name" value="Syntaxin"/>
</dbReference>
<dbReference type="InterPro" id="IPR021538">
    <property type="entry name" value="Syntaxin-5_N"/>
</dbReference>
<evidence type="ECO:0000256" key="3">
    <source>
        <dbReference type="SAM" id="MobiDB-lite"/>
    </source>
</evidence>
<keyword evidence="2" id="KW-0653">Protein transport</keyword>
<dbReference type="Proteomes" id="UP000288805">
    <property type="component" value="Unassembled WGS sequence"/>
</dbReference>
<dbReference type="EMBL" id="QGNW01000254">
    <property type="protein sequence ID" value="RVW81288.1"/>
    <property type="molecule type" value="Genomic_DNA"/>
</dbReference>
<accession>A0A438HA12</accession>
<feature type="compositionally biased region" description="Low complexity" evidence="3">
    <location>
        <begin position="96"/>
        <end position="105"/>
    </location>
</feature>
<organism evidence="5 6">
    <name type="scientific">Vitis vinifera</name>
    <name type="common">Grape</name>
    <dbReference type="NCBI Taxonomy" id="29760"/>
    <lineage>
        <taxon>Eukaryota</taxon>
        <taxon>Viridiplantae</taxon>
        <taxon>Streptophyta</taxon>
        <taxon>Embryophyta</taxon>
        <taxon>Tracheophyta</taxon>
        <taxon>Spermatophyta</taxon>
        <taxon>Magnoliopsida</taxon>
        <taxon>eudicotyledons</taxon>
        <taxon>Gunneridae</taxon>
        <taxon>Pentapetalae</taxon>
        <taxon>rosids</taxon>
        <taxon>Vitales</taxon>
        <taxon>Vitaceae</taxon>
        <taxon>Viteae</taxon>
        <taxon>Vitis</taxon>
    </lineage>
</organism>
<dbReference type="InterPro" id="IPR000727">
    <property type="entry name" value="T_SNARE_dom"/>
</dbReference>
<reference evidence="5 6" key="1">
    <citation type="journal article" date="2018" name="PLoS Genet.">
        <title>Population sequencing reveals clonal diversity and ancestral inbreeding in the grapevine cultivar Chardonnay.</title>
        <authorList>
            <person name="Roach M.J."/>
            <person name="Johnson D.L."/>
            <person name="Bohlmann J."/>
            <person name="van Vuuren H.J."/>
            <person name="Jones S.J."/>
            <person name="Pretorius I.S."/>
            <person name="Schmidt S.A."/>
            <person name="Borneman A.R."/>
        </authorList>
    </citation>
    <scope>NUCLEOTIDE SEQUENCE [LARGE SCALE GENOMIC DNA]</scope>
    <source>
        <strain evidence="6">cv. Chardonnay</strain>
        <tissue evidence="5">Leaf</tissue>
    </source>
</reference>
<evidence type="ECO:0000256" key="1">
    <source>
        <dbReference type="ARBA" id="ARBA00009063"/>
    </source>
</evidence>
<dbReference type="InterPro" id="IPR010989">
    <property type="entry name" value="SNARE"/>
</dbReference>
<dbReference type="GO" id="GO:0005484">
    <property type="term" value="F:SNAP receptor activity"/>
    <property type="evidence" value="ECO:0007669"/>
    <property type="project" value="InterPro"/>
</dbReference>
<feature type="region of interest" description="Disordered" evidence="3">
    <location>
        <begin position="84"/>
        <end position="105"/>
    </location>
</feature>
<keyword evidence="2" id="KW-0813">Transport</keyword>
<comment type="caution">
    <text evidence="5">The sequence shown here is derived from an EMBL/GenBank/DDBJ whole genome shotgun (WGS) entry which is preliminary data.</text>
</comment>
<name>A0A438HA12_VITVI</name>
<dbReference type="AlphaFoldDB" id="A0A438HA12"/>
<proteinExistence type="inferred from homology"/>
<dbReference type="Gene3D" id="1.20.58.70">
    <property type="match status" value="1"/>
</dbReference>
<comment type="similarity">
    <text evidence="1">Belongs to the syntaxin family.</text>
</comment>
<dbReference type="GO" id="GO:0006886">
    <property type="term" value="P:intracellular protein transport"/>
    <property type="evidence" value="ECO:0007669"/>
    <property type="project" value="InterPro"/>
</dbReference>
<evidence type="ECO:0000256" key="2">
    <source>
        <dbReference type="ARBA" id="ARBA00022927"/>
    </source>
</evidence>
<dbReference type="Pfam" id="PF11416">
    <property type="entry name" value="Syntaxin-5_N"/>
    <property type="match status" value="1"/>
</dbReference>
<dbReference type="GO" id="GO:0016192">
    <property type="term" value="P:vesicle-mediated transport"/>
    <property type="evidence" value="ECO:0007669"/>
    <property type="project" value="InterPro"/>
</dbReference>
<evidence type="ECO:0000259" key="4">
    <source>
        <dbReference type="PROSITE" id="PS50192"/>
    </source>
</evidence>